<evidence type="ECO:0000313" key="1">
    <source>
        <dbReference type="EMBL" id="MFD1570092.1"/>
    </source>
</evidence>
<name>A0ABD6BZR5_9EURY</name>
<dbReference type="AlphaFoldDB" id="A0ABD6BZR5"/>
<comment type="caution">
    <text evidence="1">The sequence shown here is derived from an EMBL/GenBank/DDBJ whole genome shotgun (WGS) entry which is preliminary data.</text>
</comment>
<dbReference type="EMBL" id="JBHUDB010000002">
    <property type="protein sequence ID" value="MFD1570092.1"/>
    <property type="molecule type" value="Genomic_DNA"/>
</dbReference>
<gene>
    <name evidence="1" type="ORF">ACFR9T_05760</name>
</gene>
<accession>A0ABD6BZR5</accession>
<sequence>MTARDTPPHRSVNSRHTHIAEDRAVHVVDDGEVEQDLTETADPNEVLAFIRQLVEWYESDVDHRDELPLFATVVDDGCVYIRDPQGGEWLAWTVDEWTLPPEDGQASDSDYSLEGTDRRLNTDVIRPIITAIAQTYESPSEIKQRHDRTQIESCSP</sequence>
<keyword evidence="2" id="KW-1185">Reference proteome</keyword>
<protein>
    <submittedName>
        <fullName evidence="1">Uncharacterized protein</fullName>
    </submittedName>
</protein>
<dbReference type="Proteomes" id="UP001597185">
    <property type="component" value="Unassembled WGS sequence"/>
</dbReference>
<organism evidence="1 2">
    <name type="scientific">Halorubrum laminariae</name>
    <dbReference type="NCBI Taxonomy" id="1433523"/>
    <lineage>
        <taxon>Archaea</taxon>
        <taxon>Methanobacteriati</taxon>
        <taxon>Methanobacteriota</taxon>
        <taxon>Stenosarchaea group</taxon>
        <taxon>Halobacteria</taxon>
        <taxon>Halobacteriales</taxon>
        <taxon>Haloferacaceae</taxon>
        <taxon>Halorubrum</taxon>
    </lineage>
</organism>
<proteinExistence type="predicted"/>
<dbReference type="RefSeq" id="WP_256397098.1">
    <property type="nucleotide sequence ID" value="NZ_JANHDL010000004.1"/>
</dbReference>
<reference evidence="1 2" key="1">
    <citation type="journal article" date="2019" name="Int. J. Syst. Evol. Microbiol.">
        <title>The Global Catalogue of Microorganisms (GCM) 10K type strain sequencing project: providing services to taxonomists for standard genome sequencing and annotation.</title>
        <authorList>
            <consortium name="The Broad Institute Genomics Platform"/>
            <consortium name="The Broad Institute Genome Sequencing Center for Infectious Disease"/>
            <person name="Wu L."/>
            <person name="Ma J."/>
        </authorList>
    </citation>
    <scope>NUCLEOTIDE SEQUENCE [LARGE SCALE GENOMIC DNA]</scope>
    <source>
        <strain evidence="1 2">CGMCC 1.12689</strain>
    </source>
</reference>
<evidence type="ECO:0000313" key="2">
    <source>
        <dbReference type="Proteomes" id="UP001597185"/>
    </source>
</evidence>